<sequence>MRTYTHIFFFRKVRMYFSALRACWQPPKRSYKTKSQYKESNNNYTDPKKSTNCSSLSIPSSLHQENKVLIHFL</sequence>
<accession>A0A0V0HMM0</accession>
<name>A0A0V0HMM0_SOLCH</name>
<dbReference type="AlphaFoldDB" id="A0A0V0HMM0"/>
<organism evidence="1">
    <name type="scientific">Solanum chacoense</name>
    <name type="common">Chaco potato</name>
    <dbReference type="NCBI Taxonomy" id="4108"/>
    <lineage>
        <taxon>Eukaryota</taxon>
        <taxon>Viridiplantae</taxon>
        <taxon>Streptophyta</taxon>
        <taxon>Embryophyta</taxon>
        <taxon>Tracheophyta</taxon>
        <taxon>Spermatophyta</taxon>
        <taxon>Magnoliopsida</taxon>
        <taxon>eudicotyledons</taxon>
        <taxon>Gunneridae</taxon>
        <taxon>Pentapetalae</taxon>
        <taxon>asterids</taxon>
        <taxon>lamiids</taxon>
        <taxon>Solanales</taxon>
        <taxon>Solanaceae</taxon>
        <taxon>Solanoideae</taxon>
        <taxon>Solaneae</taxon>
        <taxon>Solanum</taxon>
    </lineage>
</organism>
<reference evidence="1" key="1">
    <citation type="submission" date="2015-12" db="EMBL/GenBank/DDBJ databases">
        <title>Gene expression during late stages of embryo sac development: a critical building block for successful pollen-pistil interactions.</title>
        <authorList>
            <person name="Liu Y."/>
            <person name="Joly V."/>
            <person name="Sabar M."/>
            <person name="Matton D.P."/>
        </authorList>
    </citation>
    <scope>NUCLEOTIDE SEQUENCE</scope>
</reference>
<dbReference type="EMBL" id="GEDG01017669">
    <property type="protein sequence ID" value="JAP21460.1"/>
    <property type="molecule type" value="Transcribed_RNA"/>
</dbReference>
<protein>
    <submittedName>
        <fullName evidence="1">Putative ovule protein</fullName>
    </submittedName>
</protein>
<proteinExistence type="predicted"/>
<evidence type="ECO:0000313" key="1">
    <source>
        <dbReference type="EMBL" id="JAP21460.1"/>
    </source>
</evidence>